<evidence type="ECO:0000256" key="11">
    <source>
        <dbReference type="ARBA" id="ARBA00023242"/>
    </source>
</evidence>
<dbReference type="Pfam" id="PF01352">
    <property type="entry name" value="KRAB"/>
    <property type="match status" value="1"/>
</dbReference>
<keyword evidence="10" id="KW-0804">Transcription</keyword>
<proteinExistence type="inferred from homology"/>
<dbReference type="RefSeq" id="XP_031819911.1">
    <property type="nucleotide sequence ID" value="XM_031964051.1"/>
</dbReference>
<organism evidence="15 16">
    <name type="scientific">Sarcophilus harrisii</name>
    <name type="common">Tasmanian devil</name>
    <name type="synonym">Sarcophilus laniarius</name>
    <dbReference type="NCBI Taxonomy" id="9305"/>
    <lineage>
        <taxon>Eukaryota</taxon>
        <taxon>Metazoa</taxon>
        <taxon>Chordata</taxon>
        <taxon>Craniata</taxon>
        <taxon>Vertebrata</taxon>
        <taxon>Euteleostomi</taxon>
        <taxon>Mammalia</taxon>
        <taxon>Metatheria</taxon>
        <taxon>Dasyuromorphia</taxon>
        <taxon>Dasyuridae</taxon>
        <taxon>Sarcophilus</taxon>
    </lineage>
</organism>
<feature type="domain" description="C2H2-type" evidence="13">
    <location>
        <begin position="328"/>
        <end position="355"/>
    </location>
</feature>
<comment type="subcellular location">
    <subcellularLocation>
        <location evidence="2">Nucleus</location>
    </subcellularLocation>
</comment>
<feature type="domain" description="C2H2-type" evidence="13">
    <location>
        <begin position="468"/>
        <end position="495"/>
    </location>
</feature>
<keyword evidence="8" id="KW-0805">Transcription regulation</keyword>
<comment type="function">
    <text evidence="1">May be involved in transcriptional regulation.</text>
</comment>
<dbReference type="FunFam" id="3.30.160.60:FF:000773">
    <property type="entry name" value="Zinc finger protein 44"/>
    <property type="match status" value="1"/>
</dbReference>
<dbReference type="InterPro" id="IPR036051">
    <property type="entry name" value="KRAB_dom_sf"/>
</dbReference>
<dbReference type="GO" id="GO:0000978">
    <property type="term" value="F:RNA polymerase II cis-regulatory region sequence-specific DNA binding"/>
    <property type="evidence" value="ECO:0007669"/>
    <property type="project" value="TreeGrafter"/>
</dbReference>
<reference evidence="15" key="3">
    <citation type="submission" date="2025-09" db="UniProtKB">
        <authorList>
            <consortium name="Ensembl"/>
        </authorList>
    </citation>
    <scope>IDENTIFICATION</scope>
</reference>
<dbReference type="InterPro" id="IPR036236">
    <property type="entry name" value="Znf_C2H2_sf"/>
</dbReference>
<dbReference type="PROSITE" id="PS50157">
    <property type="entry name" value="ZINC_FINGER_C2H2_2"/>
    <property type="match status" value="9"/>
</dbReference>
<comment type="similarity">
    <text evidence="3">Belongs to the krueppel C2H2-type zinc-finger protein family.</text>
</comment>
<evidence type="ECO:0000256" key="1">
    <source>
        <dbReference type="ARBA" id="ARBA00003767"/>
    </source>
</evidence>
<feature type="domain" description="C2H2-type" evidence="13">
    <location>
        <begin position="300"/>
        <end position="327"/>
    </location>
</feature>
<feature type="domain" description="C2H2-type" evidence="13">
    <location>
        <begin position="356"/>
        <end position="383"/>
    </location>
</feature>
<dbReference type="GO" id="GO:0005634">
    <property type="term" value="C:nucleus"/>
    <property type="evidence" value="ECO:0007669"/>
    <property type="project" value="UniProtKB-SubCell"/>
</dbReference>
<dbReference type="GeneID" id="105749013"/>
<dbReference type="FunFam" id="3.30.160.60:FF:002090">
    <property type="entry name" value="Zinc finger protein 473"/>
    <property type="match status" value="1"/>
</dbReference>
<feature type="domain" description="C2H2-type" evidence="13">
    <location>
        <begin position="384"/>
        <end position="411"/>
    </location>
</feature>
<evidence type="ECO:0000313" key="15">
    <source>
        <dbReference type="Ensembl" id="ENSSHAP00000033069.1"/>
    </source>
</evidence>
<dbReference type="SUPFAM" id="SSF57667">
    <property type="entry name" value="beta-beta-alpha zinc fingers"/>
    <property type="match status" value="6"/>
</dbReference>
<evidence type="ECO:0000259" key="13">
    <source>
        <dbReference type="PROSITE" id="PS50157"/>
    </source>
</evidence>
<protein>
    <submittedName>
        <fullName evidence="15">Uncharacterized protein</fullName>
    </submittedName>
</protein>
<evidence type="ECO:0000259" key="14">
    <source>
        <dbReference type="PROSITE" id="PS50805"/>
    </source>
</evidence>
<keyword evidence="5" id="KW-0677">Repeat</keyword>
<feature type="domain" description="C2H2-type" evidence="13">
    <location>
        <begin position="412"/>
        <end position="439"/>
    </location>
</feature>
<accession>A0A7N4P4W7</accession>
<dbReference type="GO" id="GO:0008270">
    <property type="term" value="F:zinc ion binding"/>
    <property type="evidence" value="ECO:0007669"/>
    <property type="project" value="UniProtKB-KW"/>
</dbReference>
<dbReference type="RefSeq" id="XP_031819912.1">
    <property type="nucleotide sequence ID" value="XM_031964052.1"/>
</dbReference>
<feature type="domain" description="C2H2-type" evidence="13">
    <location>
        <begin position="524"/>
        <end position="551"/>
    </location>
</feature>
<dbReference type="SMART" id="SM00349">
    <property type="entry name" value="KRAB"/>
    <property type="match status" value="1"/>
</dbReference>
<evidence type="ECO:0000256" key="2">
    <source>
        <dbReference type="ARBA" id="ARBA00004123"/>
    </source>
</evidence>
<reference evidence="15" key="2">
    <citation type="submission" date="2025-08" db="UniProtKB">
        <authorList>
            <consortium name="Ensembl"/>
        </authorList>
    </citation>
    <scope>IDENTIFICATION</scope>
</reference>
<dbReference type="PROSITE" id="PS50805">
    <property type="entry name" value="KRAB"/>
    <property type="match status" value="1"/>
</dbReference>
<keyword evidence="11" id="KW-0539">Nucleus</keyword>
<keyword evidence="4" id="KW-0479">Metal-binding</keyword>
<dbReference type="PANTHER" id="PTHR24404">
    <property type="entry name" value="ZINC FINGER PROTEIN"/>
    <property type="match status" value="1"/>
</dbReference>
<keyword evidence="6 12" id="KW-0863">Zinc-finger</keyword>
<evidence type="ECO:0000256" key="10">
    <source>
        <dbReference type="ARBA" id="ARBA00023163"/>
    </source>
</evidence>
<dbReference type="InterPro" id="IPR013087">
    <property type="entry name" value="Znf_C2H2_type"/>
</dbReference>
<dbReference type="SUPFAM" id="SSF109640">
    <property type="entry name" value="KRAB domain (Kruppel-associated box)"/>
    <property type="match status" value="1"/>
</dbReference>
<dbReference type="Gene3D" id="3.30.160.60">
    <property type="entry name" value="Classic Zinc Finger"/>
    <property type="match status" value="10"/>
</dbReference>
<dbReference type="CDD" id="cd07765">
    <property type="entry name" value="KRAB_A-box"/>
    <property type="match status" value="1"/>
</dbReference>
<evidence type="ECO:0000256" key="9">
    <source>
        <dbReference type="ARBA" id="ARBA00023125"/>
    </source>
</evidence>
<dbReference type="FunFam" id="3.30.160.60:FF:001509">
    <property type="entry name" value="Zinc finger protein 616"/>
    <property type="match status" value="1"/>
</dbReference>
<evidence type="ECO:0000256" key="7">
    <source>
        <dbReference type="ARBA" id="ARBA00022833"/>
    </source>
</evidence>
<keyword evidence="9" id="KW-0238">DNA-binding</keyword>
<feature type="domain" description="KRAB" evidence="14">
    <location>
        <begin position="14"/>
        <end position="98"/>
    </location>
</feature>
<dbReference type="GeneTree" id="ENSGT00950000183169"/>
<keyword evidence="7" id="KW-0862">Zinc</keyword>
<dbReference type="GO" id="GO:0045892">
    <property type="term" value="P:negative regulation of DNA-templated transcription"/>
    <property type="evidence" value="ECO:0007669"/>
    <property type="project" value="UniProtKB-ARBA"/>
</dbReference>
<dbReference type="FunFam" id="3.30.160.60:FF:000052">
    <property type="entry name" value="zinc finger protein 546 isoform X1"/>
    <property type="match status" value="1"/>
</dbReference>
<evidence type="ECO:0000256" key="4">
    <source>
        <dbReference type="ARBA" id="ARBA00022723"/>
    </source>
</evidence>
<feature type="domain" description="C2H2-type" evidence="13">
    <location>
        <begin position="496"/>
        <end position="523"/>
    </location>
</feature>
<dbReference type="Pfam" id="PF00096">
    <property type="entry name" value="zf-C2H2"/>
    <property type="match status" value="9"/>
</dbReference>
<evidence type="ECO:0000256" key="8">
    <source>
        <dbReference type="ARBA" id="ARBA00023015"/>
    </source>
</evidence>
<dbReference type="PANTHER" id="PTHR24404:SF96">
    <property type="entry name" value="ZINC FINGER PROTEIN 420-LIKE"/>
    <property type="match status" value="1"/>
</dbReference>
<evidence type="ECO:0000256" key="6">
    <source>
        <dbReference type="ARBA" id="ARBA00022771"/>
    </source>
</evidence>
<dbReference type="FunFam" id="3.30.160.60:FF:000133">
    <property type="entry name" value="Zinc finger protein 347"/>
    <property type="match status" value="1"/>
</dbReference>
<dbReference type="InterPro" id="IPR050589">
    <property type="entry name" value="Ikaros_C2H2-ZF"/>
</dbReference>
<dbReference type="InterPro" id="IPR001909">
    <property type="entry name" value="KRAB"/>
</dbReference>
<dbReference type="InParanoid" id="A0A7N4P4W7"/>
<dbReference type="PROSITE" id="PS00028">
    <property type="entry name" value="ZINC_FINGER_C2H2_1"/>
    <property type="match status" value="8"/>
</dbReference>
<dbReference type="FunFam" id="3.30.160.60:FF:001498">
    <property type="entry name" value="Zinc finger protein 404"/>
    <property type="match status" value="1"/>
</dbReference>
<dbReference type="Proteomes" id="UP000007648">
    <property type="component" value="Unassembled WGS sequence"/>
</dbReference>
<dbReference type="Ensembl" id="ENSSHAT00000053155.1">
    <property type="protein sequence ID" value="ENSSHAP00000033069.1"/>
    <property type="gene ID" value="ENSSHAG00000025190.1"/>
</dbReference>
<dbReference type="FunFam" id="3.30.160.60:FF:003795">
    <property type="match status" value="1"/>
</dbReference>
<reference evidence="15 16" key="1">
    <citation type="journal article" date="2011" name="Proc. Natl. Acad. Sci. U.S.A.">
        <title>Genetic diversity and population structure of the endangered marsupial Sarcophilus harrisii (Tasmanian devil).</title>
        <authorList>
            <person name="Miller W."/>
            <person name="Hayes V.M."/>
            <person name="Ratan A."/>
            <person name="Petersen D.C."/>
            <person name="Wittekindt N.E."/>
            <person name="Miller J."/>
            <person name="Walenz B."/>
            <person name="Knight J."/>
            <person name="Qi J."/>
            <person name="Zhao F."/>
            <person name="Wang Q."/>
            <person name="Bedoya-Reina O.C."/>
            <person name="Katiyar N."/>
            <person name="Tomsho L.P."/>
            <person name="Kasson L.M."/>
            <person name="Hardie R.A."/>
            <person name="Woodbridge P."/>
            <person name="Tindall E.A."/>
            <person name="Bertelsen M.F."/>
            <person name="Dixon D."/>
            <person name="Pyecroft S."/>
            <person name="Helgen K.M."/>
            <person name="Lesk A.M."/>
            <person name="Pringle T.H."/>
            <person name="Patterson N."/>
            <person name="Zhang Y."/>
            <person name="Kreiss A."/>
            <person name="Woods G.M."/>
            <person name="Jones M.E."/>
            <person name="Schuster S.C."/>
        </authorList>
    </citation>
    <scope>NUCLEOTIDE SEQUENCE [LARGE SCALE GENOMIC DNA]</scope>
</reference>
<dbReference type="GO" id="GO:0003700">
    <property type="term" value="F:DNA-binding transcription factor activity"/>
    <property type="evidence" value="ECO:0007669"/>
    <property type="project" value="TreeGrafter"/>
</dbReference>
<dbReference type="FunFam" id="3.30.160.60:FF:002254">
    <property type="entry name" value="Zinc finger protein 540"/>
    <property type="match status" value="1"/>
</dbReference>
<evidence type="ECO:0000256" key="12">
    <source>
        <dbReference type="PROSITE-ProRule" id="PRU00042"/>
    </source>
</evidence>
<keyword evidence="16" id="KW-1185">Reference proteome</keyword>
<evidence type="ECO:0000256" key="5">
    <source>
        <dbReference type="ARBA" id="ARBA00022737"/>
    </source>
</evidence>
<dbReference type="SMART" id="SM00355">
    <property type="entry name" value="ZnF_C2H2"/>
    <property type="match status" value="10"/>
</dbReference>
<gene>
    <name evidence="15" type="primary">LOC105749013</name>
</gene>
<evidence type="ECO:0000256" key="3">
    <source>
        <dbReference type="ARBA" id="ARBA00006991"/>
    </source>
</evidence>
<sequence length="553" mass="63297">MAAGSRSPPSQELVTFRDIIVDFTEEEWGLLDPTQKELYKEVTLESVQNLLFLETRSEVNEMTRKLGNFVKERDLQRFLKDGPCALTLKEILDFNIKIDKNPKSDCEFDEIGKKFTKYSVLNHCKKMISGNDYFGHREYSTIFTELVELLQSLEKPPEMQMNPDNQWEMAFSRSSNLIRHEKTNAGEEICVGNKGVKVLSQTSKFITPQPIHSRKELNEYNECDATSSHHSSLPSHLRFHPGMKRYACAQHGKAFGWKSGLDRPRKIPVGEKFYKNNECRKACKSLLVDHQKIHTEEKRYWCDQCGKPFSETSSLATHQRIHTGEKPFKCNQCEKAFTQRSSLAAHKRIHSGEKPFECNECGKAFTQSSHLATHKRIHSGEKLYECNQCGKAFTQSSCLARHQRIHTGERPYKCNQCGKALKCSSSLAKHQRIHTGEKPYECNQCGKCFRSGSNLAAHERIHTGEKPYECNQCGKAFRESSSLAKHERIHTGEKPYKCNLCGKAFTQSYSLAAHQRINIGGKPYECNQCGKAFQQKCRLAAHQKIHIGEKPYE</sequence>
<dbReference type="AlphaFoldDB" id="A0A7N4P4W7"/>
<feature type="domain" description="C2H2-type" evidence="13">
    <location>
        <begin position="440"/>
        <end position="467"/>
    </location>
</feature>
<name>A0A7N4P4W7_SARHA</name>
<dbReference type="GO" id="GO:0006357">
    <property type="term" value="P:regulation of transcription by RNA polymerase II"/>
    <property type="evidence" value="ECO:0007669"/>
    <property type="project" value="TreeGrafter"/>
</dbReference>
<evidence type="ECO:0000313" key="16">
    <source>
        <dbReference type="Proteomes" id="UP000007648"/>
    </source>
</evidence>
<dbReference type="Gene3D" id="6.10.140.140">
    <property type="match status" value="1"/>
</dbReference>
<dbReference type="FunFam" id="3.30.160.60:FF:001530">
    <property type="entry name" value="Zinc finger protein 268"/>
    <property type="match status" value="1"/>
</dbReference>